<evidence type="ECO:0000313" key="1">
    <source>
        <dbReference type="EMBL" id="MBX68979.1"/>
    </source>
</evidence>
<accession>A0A2P2QPM4</accession>
<dbReference type="AlphaFoldDB" id="A0A2P2QPM4"/>
<organism evidence="1">
    <name type="scientific">Rhizophora mucronata</name>
    <name type="common">Asiatic mangrove</name>
    <dbReference type="NCBI Taxonomy" id="61149"/>
    <lineage>
        <taxon>Eukaryota</taxon>
        <taxon>Viridiplantae</taxon>
        <taxon>Streptophyta</taxon>
        <taxon>Embryophyta</taxon>
        <taxon>Tracheophyta</taxon>
        <taxon>Spermatophyta</taxon>
        <taxon>Magnoliopsida</taxon>
        <taxon>eudicotyledons</taxon>
        <taxon>Gunneridae</taxon>
        <taxon>Pentapetalae</taxon>
        <taxon>rosids</taxon>
        <taxon>fabids</taxon>
        <taxon>Malpighiales</taxon>
        <taxon>Rhizophoraceae</taxon>
        <taxon>Rhizophora</taxon>
    </lineage>
</organism>
<proteinExistence type="predicted"/>
<protein>
    <submittedName>
        <fullName evidence="1">Uncharacterized protein</fullName>
    </submittedName>
</protein>
<sequence length="53" mass="5993">MNMTEGNPLSFVSLPDQISRVFYNTARHGIGIRNSILVLDSEFFLALTYLNSE</sequence>
<name>A0A2P2QPM4_RHIMU</name>
<dbReference type="EMBL" id="GGEC01088495">
    <property type="protein sequence ID" value="MBX68979.1"/>
    <property type="molecule type" value="Transcribed_RNA"/>
</dbReference>
<reference evidence="1" key="1">
    <citation type="submission" date="2018-02" db="EMBL/GenBank/DDBJ databases">
        <title>Rhizophora mucronata_Transcriptome.</title>
        <authorList>
            <person name="Meera S.P."/>
            <person name="Sreeshan A."/>
            <person name="Augustine A."/>
        </authorList>
    </citation>
    <scope>NUCLEOTIDE SEQUENCE</scope>
    <source>
        <tissue evidence="1">Leaf</tissue>
    </source>
</reference>